<evidence type="ECO:0000313" key="3">
    <source>
        <dbReference type="EMBL" id="KAK3357097.1"/>
    </source>
</evidence>
<sequence length="247" mass="24774">MRNHDGLRSPRWVGLLLMASTASALTLSNFQVITSSGVPIACILAYNNQIPSCTTVDFTMGNACSAACVKGLEKVADTLDDVCDGAQVSAASVLGQTLLGNLVGLLCPSAGTTTSSSSKTSTASKTTTTSSTTLSETTLTPVSSRTATSTPQPTTTQTEAPDSSPTEAAPSTLNPSFVQSDAGASPTVPTQTTGAQATLSPAEPTPGAPLGGGSPFDFVATGGSRTLVAGWLQSSLFALGVGLILLR</sequence>
<dbReference type="Proteomes" id="UP001275084">
    <property type="component" value="Unassembled WGS sequence"/>
</dbReference>
<dbReference type="AlphaFoldDB" id="A0AAJ0HLI5"/>
<feature type="compositionally biased region" description="Polar residues" evidence="1">
    <location>
        <begin position="163"/>
        <end position="179"/>
    </location>
</feature>
<feature type="compositionally biased region" description="Polar residues" evidence="1">
    <location>
        <begin position="187"/>
        <end position="199"/>
    </location>
</feature>
<feature type="chain" id="PRO_5042566185" description="Extracellular membrane protein CFEM domain-containing protein" evidence="2">
    <location>
        <begin position="25"/>
        <end position="247"/>
    </location>
</feature>
<organism evidence="3 4">
    <name type="scientific">Lasiosphaeria hispida</name>
    <dbReference type="NCBI Taxonomy" id="260671"/>
    <lineage>
        <taxon>Eukaryota</taxon>
        <taxon>Fungi</taxon>
        <taxon>Dikarya</taxon>
        <taxon>Ascomycota</taxon>
        <taxon>Pezizomycotina</taxon>
        <taxon>Sordariomycetes</taxon>
        <taxon>Sordariomycetidae</taxon>
        <taxon>Sordariales</taxon>
        <taxon>Lasiosphaeriaceae</taxon>
        <taxon>Lasiosphaeria</taxon>
    </lineage>
</organism>
<evidence type="ECO:0000256" key="2">
    <source>
        <dbReference type="SAM" id="SignalP"/>
    </source>
</evidence>
<dbReference type="EMBL" id="JAUIQD010000003">
    <property type="protein sequence ID" value="KAK3357097.1"/>
    <property type="molecule type" value="Genomic_DNA"/>
</dbReference>
<gene>
    <name evidence="3" type="ORF">B0T25DRAFT_146755</name>
</gene>
<reference evidence="3" key="1">
    <citation type="journal article" date="2023" name="Mol. Phylogenet. Evol.">
        <title>Genome-scale phylogeny and comparative genomics of the fungal order Sordariales.</title>
        <authorList>
            <person name="Hensen N."/>
            <person name="Bonometti L."/>
            <person name="Westerberg I."/>
            <person name="Brannstrom I.O."/>
            <person name="Guillou S."/>
            <person name="Cros-Aarteil S."/>
            <person name="Calhoun S."/>
            <person name="Haridas S."/>
            <person name="Kuo A."/>
            <person name="Mondo S."/>
            <person name="Pangilinan J."/>
            <person name="Riley R."/>
            <person name="LaButti K."/>
            <person name="Andreopoulos B."/>
            <person name="Lipzen A."/>
            <person name="Chen C."/>
            <person name="Yan M."/>
            <person name="Daum C."/>
            <person name="Ng V."/>
            <person name="Clum A."/>
            <person name="Steindorff A."/>
            <person name="Ohm R.A."/>
            <person name="Martin F."/>
            <person name="Silar P."/>
            <person name="Natvig D.O."/>
            <person name="Lalanne C."/>
            <person name="Gautier V."/>
            <person name="Ament-Velasquez S.L."/>
            <person name="Kruys A."/>
            <person name="Hutchinson M.I."/>
            <person name="Powell A.J."/>
            <person name="Barry K."/>
            <person name="Miller A.N."/>
            <person name="Grigoriev I.V."/>
            <person name="Debuchy R."/>
            <person name="Gladieux P."/>
            <person name="Hiltunen Thoren M."/>
            <person name="Johannesson H."/>
        </authorList>
    </citation>
    <scope>NUCLEOTIDE SEQUENCE</scope>
    <source>
        <strain evidence="3">CBS 955.72</strain>
    </source>
</reference>
<proteinExistence type="predicted"/>
<evidence type="ECO:0000313" key="4">
    <source>
        <dbReference type="Proteomes" id="UP001275084"/>
    </source>
</evidence>
<feature type="signal peptide" evidence="2">
    <location>
        <begin position="1"/>
        <end position="24"/>
    </location>
</feature>
<keyword evidence="2" id="KW-0732">Signal</keyword>
<keyword evidence="4" id="KW-1185">Reference proteome</keyword>
<evidence type="ECO:0008006" key="5">
    <source>
        <dbReference type="Google" id="ProtNLM"/>
    </source>
</evidence>
<feature type="region of interest" description="Disordered" evidence="1">
    <location>
        <begin position="112"/>
        <end position="214"/>
    </location>
</feature>
<feature type="compositionally biased region" description="Low complexity" evidence="1">
    <location>
        <begin position="112"/>
        <end position="161"/>
    </location>
</feature>
<accession>A0AAJ0HLI5</accession>
<name>A0AAJ0HLI5_9PEZI</name>
<reference evidence="3" key="2">
    <citation type="submission" date="2023-06" db="EMBL/GenBank/DDBJ databases">
        <authorList>
            <consortium name="Lawrence Berkeley National Laboratory"/>
            <person name="Haridas S."/>
            <person name="Hensen N."/>
            <person name="Bonometti L."/>
            <person name="Westerberg I."/>
            <person name="Brannstrom I.O."/>
            <person name="Guillou S."/>
            <person name="Cros-Aarteil S."/>
            <person name="Calhoun S."/>
            <person name="Kuo A."/>
            <person name="Mondo S."/>
            <person name="Pangilinan J."/>
            <person name="Riley R."/>
            <person name="Labutti K."/>
            <person name="Andreopoulos B."/>
            <person name="Lipzen A."/>
            <person name="Chen C."/>
            <person name="Yanf M."/>
            <person name="Daum C."/>
            <person name="Ng V."/>
            <person name="Clum A."/>
            <person name="Steindorff A."/>
            <person name="Ohm R."/>
            <person name="Martin F."/>
            <person name="Silar P."/>
            <person name="Natvig D."/>
            <person name="Lalanne C."/>
            <person name="Gautier V."/>
            <person name="Ament-Velasquez S.L."/>
            <person name="Kruys A."/>
            <person name="Hutchinson M.I."/>
            <person name="Powell A.J."/>
            <person name="Barry K."/>
            <person name="Miller A.N."/>
            <person name="Grigoriev I.V."/>
            <person name="Debuchy R."/>
            <person name="Gladieux P."/>
            <person name="Thoren M.H."/>
            <person name="Johannesson H."/>
        </authorList>
    </citation>
    <scope>NUCLEOTIDE SEQUENCE</scope>
    <source>
        <strain evidence="3">CBS 955.72</strain>
    </source>
</reference>
<comment type="caution">
    <text evidence="3">The sequence shown here is derived from an EMBL/GenBank/DDBJ whole genome shotgun (WGS) entry which is preliminary data.</text>
</comment>
<evidence type="ECO:0000256" key="1">
    <source>
        <dbReference type="SAM" id="MobiDB-lite"/>
    </source>
</evidence>
<protein>
    <recommendedName>
        <fullName evidence="5">Extracellular membrane protein CFEM domain-containing protein</fullName>
    </recommendedName>
</protein>